<name>A0A1E4SYX6_9ASCO</name>
<dbReference type="Proteomes" id="UP000094801">
    <property type="component" value="Unassembled WGS sequence"/>
</dbReference>
<keyword evidence="7" id="KW-0540">Nuclease</keyword>
<evidence type="ECO:0000256" key="2">
    <source>
        <dbReference type="ARBA" id="ARBA00004173"/>
    </source>
</evidence>
<dbReference type="AlphaFoldDB" id="A0A1E4SYX6"/>
<evidence type="ECO:0000256" key="8">
    <source>
        <dbReference type="ARBA" id="ARBA00022723"/>
    </source>
</evidence>
<keyword evidence="6 15" id="KW-0812">Transmembrane</keyword>
<sequence length="230" mass="26370">MANKEVSISHPLAIFYGCGTAAVILGSYRFYRVHLRRLPTAGDIPKQFFGRKFLRGKVTSVGDGDNFHLYHTPGGIFTGWGWIRPLPEVNQFRKLKNKTIHVRLCGVDAPECSHFGKPAQPFSTEALQWLRNFLLSKKVYVKPLHLDQYNRIVSKVMVLKWNGFKDVSQEMIKLGIGTVYEAKQGAEFDGKETQYRHLEHRARVRKLGLWGVKTPKGGFVSPRDYKNMYK</sequence>
<keyword evidence="10" id="KW-0378">Hydrolase</keyword>
<organism evidence="17 18">
    <name type="scientific">[Candida] arabinofermentans NRRL YB-2248</name>
    <dbReference type="NCBI Taxonomy" id="983967"/>
    <lineage>
        <taxon>Eukaryota</taxon>
        <taxon>Fungi</taxon>
        <taxon>Dikarya</taxon>
        <taxon>Ascomycota</taxon>
        <taxon>Saccharomycotina</taxon>
        <taxon>Pichiomycetes</taxon>
        <taxon>Pichiales</taxon>
        <taxon>Pichiaceae</taxon>
        <taxon>Ogataea</taxon>
        <taxon>Ogataea/Candida clade</taxon>
    </lineage>
</organism>
<dbReference type="GO" id="GO:0016020">
    <property type="term" value="C:membrane"/>
    <property type="evidence" value="ECO:0007669"/>
    <property type="project" value="UniProtKB-SubCell"/>
</dbReference>
<gene>
    <name evidence="17" type="ORF">CANARDRAFT_200075</name>
</gene>
<evidence type="ECO:0000256" key="9">
    <source>
        <dbReference type="ARBA" id="ARBA00022759"/>
    </source>
</evidence>
<keyword evidence="12 15" id="KW-1133">Transmembrane helix</keyword>
<dbReference type="EMBL" id="KV453855">
    <property type="protein sequence ID" value="ODV84688.1"/>
    <property type="molecule type" value="Genomic_DNA"/>
</dbReference>
<evidence type="ECO:0000256" key="14">
    <source>
        <dbReference type="ARBA" id="ARBA00023136"/>
    </source>
</evidence>
<evidence type="ECO:0000256" key="7">
    <source>
        <dbReference type="ARBA" id="ARBA00022722"/>
    </source>
</evidence>
<keyword evidence="14 15" id="KW-0472">Membrane</keyword>
<keyword evidence="13" id="KW-0496">Mitochondrion</keyword>
<feature type="transmembrane region" description="Helical" evidence="15">
    <location>
        <begin position="12"/>
        <end position="31"/>
    </location>
</feature>
<dbReference type="PANTHER" id="PTHR12302:SF3">
    <property type="entry name" value="SERINE_THREONINE-PROTEIN KINASE 31"/>
    <property type="match status" value="1"/>
</dbReference>
<evidence type="ECO:0000256" key="12">
    <source>
        <dbReference type="ARBA" id="ARBA00022989"/>
    </source>
</evidence>
<comment type="subcellular location">
    <subcellularLocation>
        <location evidence="1">Membrane</location>
        <topology evidence="1">Single-pass membrane protein</topology>
    </subcellularLocation>
    <subcellularLocation>
        <location evidence="2">Mitochondrion</location>
    </subcellularLocation>
</comment>
<evidence type="ECO:0000256" key="13">
    <source>
        <dbReference type="ARBA" id="ARBA00023128"/>
    </source>
</evidence>
<dbReference type="Pfam" id="PF00565">
    <property type="entry name" value="SNase"/>
    <property type="match status" value="1"/>
</dbReference>
<keyword evidence="8" id="KW-0479">Metal-binding</keyword>
<evidence type="ECO:0000256" key="1">
    <source>
        <dbReference type="ARBA" id="ARBA00004167"/>
    </source>
</evidence>
<evidence type="ECO:0000256" key="5">
    <source>
        <dbReference type="ARBA" id="ARBA00014651"/>
    </source>
</evidence>
<dbReference type="GO" id="GO:0016787">
    <property type="term" value="F:hydrolase activity"/>
    <property type="evidence" value="ECO:0007669"/>
    <property type="project" value="UniProtKB-KW"/>
</dbReference>
<comment type="similarity">
    <text evidence="3">Belongs to the LCL3 family.</text>
</comment>
<dbReference type="GO" id="GO:0004519">
    <property type="term" value="F:endonuclease activity"/>
    <property type="evidence" value="ECO:0007669"/>
    <property type="project" value="UniProtKB-KW"/>
</dbReference>
<evidence type="ECO:0000256" key="11">
    <source>
        <dbReference type="ARBA" id="ARBA00022837"/>
    </source>
</evidence>
<evidence type="ECO:0000256" key="10">
    <source>
        <dbReference type="ARBA" id="ARBA00022801"/>
    </source>
</evidence>
<evidence type="ECO:0000256" key="3">
    <source>
        <dbReference type="ARBA" id="ARBA00005435"/>
    </source>
</evidence>
<feature type="domain" description="TNase-like" evidence="16">
    <location>
        <begin position="52"/>
        <end position="212"/>
    </location>
</feature>
<evidence type="ECO:0000313" key="17">
    <source>
        <dbReference type="EMBL" id="ODV84688.1"/>
    </source>
</evidence>
<keyword evidence="9" id="KW-0255">Endonuclease</keyword>
<evidence type="ECO:0000259" key="16">
    <source>
        <dbReference type="PROSITE" id="PS50830"/>
    </source>
</evidence>
<dbReference type="InterPro" id="IPR035437">
    <property type="entry name" value="SNase_OB-fold_sf"/>
</dbReference>
<dbReference type="PANTHER" id="PTHR12302">
    <property type="entry name" value="EBNA2 BINDING PROTEIN P100"/>
    <property type="match status" value="1"/>
</dbReference>
<dbReference type="Gene3D" id="2.40.50.90">
    <property type="match status" value="1"/>
</dbReference>
<keyword evidence="11" id="KW-0106">Calcium</keyword>
<dbReference type="GO" id="GO:0005739">
    <property type="term" value="C:mitochondrion"/>
    <property type="evidence" value="ECO:0007669"/>
    <property type="project" value="UniProtKB-SubCell"/>
</dbReference>
<keyword evidence="18" id="KW-1185">Reference proteome</keyword>
<accession>A0A1E4SYX6</accession>
<evidence type="ECO:0000256" key="4">
    <source>
        <dbReference type="ARBA" id="ARBA00013404"/>
    </source>
</evidence>
<dbReference type="PROSITE" id="PS50830">
    <property type="entry name" value="TNASE_3"/>
    <property type="match status" value="1"/>
</dbReference>
<dbReference type="GO" id="GO:0046872">
    <property type="term" value="F:metal ion binding"/>
    <property type="evidence" value="ECO:0007669"/>
    <property type="project" value="UniProtKB-KW"/>
</dbReference>
<dbReference type="InterPro" id="IPR016071">
    <property type="entry name" value="Staphylococal_nuclease_OB-fold"/>
</dbReference>
<evidence type="ECO:0000256" key="6">
    <source>
        <dbReference type="ARBA" id="ARBA00022692"/>
    </source>
</evidence>
<protein>
    <recommendedName>
        <fullName evidence="4">Probable endonuclease LCL3</fullName>
    </recommendedName>
    <alternativeName>
        <fullName evidence="5">Probable endonuclease lcl3</fullName>
    </alternativeName>
</protein>
<dbReference type="SUPFAM" id="SSF50199">
    <property type="entry name" value="Staphylococcal nuclease"/>
    <property type="match status" value="1"/>
</dbReference>
<dbReference type="PROSITE" id="PS51257">
    <property type="entry name" value="PROKAR_LIPOPROTEIN"/>
    <property type="match status" value="1"/>
</dbReference>
<dbReference type="FunFam" id="2.40.50.90:FF:000029">
    <property type="entry name" value="Probable endonuclease lcl3"/>
    <property type="match status" value="1"/>
</dbReference>
<evidence type="ECO:0000313" key="18">
    <source>
        <dbReference type="Proteomes" id="UP000094801"/>
    </source>
</evidence>
<dbReference type="OrthoDB" id="430293at2759"/>
<evidence type="ECO:0000256" key="15">
    <source>
        <dbReference type="SAM" id="Phobius"/>
    </source>
</evidence>
<dbReference type="SMART" id="SM00318">
    <property type="entry name" value="SNc"/>
    <property type="match status" value="1"/>
</dbReference>
<dbReference type="STRING" id="983967.A0A1E4SYX6"/>
<reference evidence="18" key="1">
    <citation type="submission" date="2016-04" db="EMBL/GenBank/DDBJ databases">
        <title>Comparative genomics of biotechnologically important yeasts.</title>
        <authorList>
            <consortium name="DOE Joint Genome Institute"/>
            <person name="Riley R."/>
            <person name="Haridas S."/>
            <person name="Wolfe K.H."/>
            <person name="Lopes M.R."/>
            <person name="Hittinger C.T."/>
            <person name="Goker M."/>
            <person name="Salamov A."/>
            <person name="Wisecaver J."/>
            <person name="Long T.M."/>
            <person name="Aerts A.L."/>
            <person name="Barry K."/>
            <person name="Choi C."/>
            <person name="Clum A."/>
            <person name="Coughlan A.Y."/>
            <person name="Deshpande S."/>
            <person name="Douglass A.P."/>
            <person name="Hanson S.J."/>
            <person name="Klenk H.-P."/>
            <person name="Labutti K."/>
            <person name="Lapidus A."/>
            <person name="Lindquist E."/>
            <person name="Lipzen A."/>
            <person name="Meier-Kolthoff J.P."/>
            <person name="Ohm R.A."/>
            <person name="Otillar R.P."/>
            <person name="Pangilinan J."/>
            <person name="Peng Y."/>
            <person name="Rokas A."/>
            <person name="Rosa C.A."/>
            <person name="Scheuner C."/>
            <person name="Sibirny A.A."/>
            <person name="Slot J.C."/>
            <person name="Stielow J.B."/>
            <person name="Sun H."/>
            <person name="Kurtzman C.P."/>
            <person name="Blackwell M."/>
            <person name="Grigoriev I.V."/>
            <person name="Jeffries T.W."/>
        </authorList>
    </citation>
    <scope>NUCLEOTIDE SEQUENCE [LARGE SCALE GENOMIC DNA]</scope>
    <source>
        <strain evidence="18">NRRL YB-2248</strain>
    </source>
</reference>
<proteinExistence type="inferred from homology"/>